<feature type="region of interest" description="Disordered" evidence="2">
    <location>
        <begin position="213"/>
        <end position="244"/>
    </location>
</feature>
<dbReference type="OrthoDB" id="9779630at2"/>
<dbReference type="InterPro" id="IPR007157">
    <property type="entry name" value="PspA_VIPP1"/>
</dbReference>
<reference evidence="3 4" key="1">
    <citation type="submission" date="2018-08" db="EMBL/GenBank/DDBJ databases">
        <title>Aeromicrobium sp. M2KJ-4, whole genome shotgun sequence.</title>
        <authorList>
            <person name="Tuo L."/>
        </authorList>
    </citation>
    <scope>NUCLEOTIDE SEQUENCE [LARGE SCALE GENOMIC DNA]</scope>
    <source>
        <strain evidence="3 4">M2KJ-4</strain>
    </source>
</reference>
<dbReference type="PANTHER" id="PTHR31088:SF6">
    <property type="entry name" value="PHAGE SHOCK PROTEIN A"/>
    <property type="match status" value="1"/>
</dbReference>
<sequence length="244" mass="26514">MSIGDRLAKWWHSRSAGGDDTGALKERLDETYRTQTALLQQVRRGVADVQTSRKRVDLQLATLAQQAAQLDQQASDAVAAGRDDDARAALTRKVALDKTAADLRTQRDDLLAQERKLELSADTIEQDVASFRVRKDTLSARHTAASARAEINSATSGINSTVSDVGQAMEAAERRTREMEATSDAVDELVAEGVVGTTGETADERLARQFDAALDGPEVDRQLEQIARPDEQQEGDDGAKPLQD</sequence>
<dbReference type="Proteomes" id="UP000265581">
    <property type="component" value="Unassembled WGS sequence"/>
</dbReference>
<evidence type="ECO:0000313" key="4">
    <source>
        <dbReference type="Proteomes" id="UP000265581"/>
    </source>
</evidence>
<evidence type="ECO:0000313" key="3">
    <source>
        <dbReference type="EMBL" id="REK70449.1"/>
    </source>
</evidence>
<dbReference type="RefSeq" id="WP_119705042.1">
    <property type="nucleotide sequence ID" value="NZ_JBHSOI010000002.1"/>
</dbReference>
<proteinExistence type="inferred from homology"/>
<comment type="similarity">
    <text evidence="1">Belongs to the PspA/Vipp/IM30 family.</text>
</comment>
<feature type="compositionally biased region" description="Basic and acidic residues" evidence="2">
    <location>
        <begin position="218"/>
        <end position="244"/>
    </location>
</feature>
<evidence type="ECO:0000256" key="2">
    <source>
        <dbReference type="SAM" id="MobiDB-lite"/>
    </source>
</evidence>
<gene>
    <name evidence="3" type="ORF">DX116_15035</name>
</gene>
<comment type="caution">
    <text evidence="3">The sequence shown here is derived from an EMBL/GenBank/DDBJ whole genome shotgun (WGS) entry which is preliminary data.</text>
</comment>
<dbReference type="EMBL" id="QUBR01000002">
    <property type="protein sequence ID" value="REK70449.1"/>
    <property type="molecule type" value="Genomic_DNA"/>
</dbReference>
<dbReference type="PANTHER" id="PTHR31088">
    <property type="entry name" value="MEMBRANE-ASSOCIATED PROTEIN VIPP1, CHLOROPLASTIC"/>
    <property type="match status" value="1"/>
</dbReference>
<protein>
    <submittedName>
        <fullName evidence="3">PspA/IM30 family protein</fullName>
    </submittedName>
</protein>
<dbReference type="Pfam" id="PF04012">
    <property type="entry name" value="PspA_IM30"/>
    <property type="match status" value="1"/>
</dbReference>
<evidence type="ECO:0000256" key="1">
    <source>
        <dbReference type="ARBA" id="ARBA00043985"/>
    </source>
</evidence>
<accession>A0A371P3D9</accession>
<name>A0A371P3D9_9ACTN</name>
<organism evidence="3 4">
    <name type="scientific">Aeromicrobium endophyticum</name>
    <dbReference type="NCBI Taxonomy" id="2292704"/>
    <lineage>
        <taxon>Bacteria</taxon>
        <taxon>Bacillati</taxon>
        <taxon>Actinomycetota</taxon>
        <taxon>Actinomycetes</taxon>
        <taxon>Propionibacteriales</taxon>
        <taxon>Nocardioidaceae</taxon>
        <taxon>Aeromicrobium</taxon>
    </lineage>
</organism>
<dbReference type="AlphaFoldDB" id="A0A371P3D9"/>
<keyword evidence="4" id="KW-1185">Reference proteome</keyword>